<accession>A0A1E5LH15</accession>
<keyword evidence="1" id="KW-0472">Membrane</keyword>
<evidence type="ECO:0000313" key="4">
    <source>
        <dbReference type="Proteomes" id="UP000095209"/>
    </source>
</evidence>
<dbReference type="Proteomes" id="UP000095209">
    <property type="component" value="Unassembled WGS sequence"/>
</dbReference>
<dbReference type="InterPro" id="IPR047793">
    <property type="entry name" value="LiaF_C"/>
</dbReference>
<organism evidence="3 4">
    <name type="scientific">Bacillus solimangrovi</name>
    <dbReference type="NCBI Taxonomy" id="1305675"/>
    <lineage>
        <taxon>Bacteria</taxon>
        <taxon>Bacillati</taxon>
        <taxon>Bacillota</taxon>
        <taxon>Bacilli</taxon>
        <taxon>Bacillales</taxon>
        <taxon>Bacillaceae</taxon>
        <taxon>Bacillus</taxon>
    </lineage>
</organism>
<keyword evidence="4" id="KW-1185">Reference proteome</keyword>
<gene>
    <name evidence="3" type="ORF">BFG57_11995</name>
</gene>
<feature type="domain" description="Cell wall-active antibiotics response LiaF-like C-terminal" evidence="2">
    <location>
        <begin position="129"/>
        <end position="241"/>
    </location>
</feature>
<dbReference type="InterPro" id="IPR024425">
    <property type="entry name" value="LiaF-like_C"/>
</dbReference>
<proteinExistence type="predicted"/>
<feature type="transmembrane region" description="Helical" evidence="1">
    <location>
        <begin position="31"/>
        <end position="47"/>
    </location>
</feature>
<comment type="caution">
    <text evidence="3">The sequence shown here is derived from an EMBL/GenBank/DDBJ whole genome shotgun (WGS) entry which is preliminary data.</text>
</comment>
<evidence type="ECO:0000259" key="2">
    <source>
        <dbReference type="Pfam" id="PF09922"/>
    </source>
</evidence>
<evidence type="ECO:0000256" key="1">
    <source>
        <dbReference type="SAM" id="Phobius"/>
    </source>
</evidence>
<reference evidence="3 4" key="1">
    <citation type="submission" date="2016-08" db="EMBL/GenBank/DDBJ databases">
        <title>Genome of Bacillus solimangrovi GH2-4.</title>
        <authorList>
            <person name="Lim S."/>
            <person name="Kim B.-C."/>
        </authorList>
    </citation>
    <scope>NUCLEOTIDE SEQUENCE [LARGE SCALE GENOMIC DNA]</scope>
    <source>
        <strain evidence="3 4">GH2-4</strain>
    </source>
</reference>
<keyword evidence="1" id="KW-1133">Transmembrane helix</keyword>
<dbReference type="NCBIfam" id="NF040535">
    <property type="entry name" value="LiaF_C_term"/>
    <property type="match status" value="1"/>
</dbReference>
<dbReference type="STRING" id="1305675.BFG57_11995"/>
<dbReference type="AlphaFoldDB" id="A0A1E5LH15"/>
<dbReference type="EMBL" id="MJEH01000012">
    <property type="protein sequence ID" value="OEH93369.1"/>
    <property type="molecule type" value="Genomic_DNA"/>
</dbReference>
<feature type="transmembrane region" description="Helical" evidence="1">
    <location>
        <begin position="59"/>
        <end position="92"/>
    </location>
</feature>
<evidence type="ECO:0000313" key="3">
    <source>
        <dbReference type="EMBL" id="OEH93369.1"/>
    </source>
</evidence>
<feature type="transmembrane region" description="Helical" evidence="1">
    <location>
        <begin position="7"/>
        <end position="25"/>
    </location>
</feature>
<dbReference type="OrthoDB" id="2351415at2"/>
<protein>
    <submittedName>
        <fullName evidence="3">Cell wall-active antibiotics response protein</fullName>
    </submittedName>
</protein>
<name>A0A1E5LH15_9BACI</name>
<dbReference type="InterPro" id="IPR016975">
    <property type="entry name" value="Cell_wall_LiaF"/>
</dbReference>
<dbReference type="GO" id="GO:0016020">
    <property type="term" value="C:membrane"/>
    <property type="evidence" value="ECO:0007669"/>
    <property type="project" value="InterPro"/>
</dbReference>
<keyword evidence="1" id="KW-0812">Transmembrane</keyword>
<dbReference type="Pfam" id="PF09922">
    <property type="entry name" value="LiaF-like_C"/>
    <property type="match status" value="1"/>
</dbReference>
<dbReference type="PIRSF" id="PIRSF031509">
    <property type="entry name" value="Cell_wall_LiaF/YvqF"/>
    <property type="match status" value="1"/>
</dbReference>
<dbReference type="RefSeq" id="WP_069716582.1">
    <property type="nucleotide sequence ID" value="NZ_MJEH01000012.1"/>
</dbReference>
<sequence length="244" mass="28156">MLNNRKTDYIGGLVLIGLFLVLVEASFFDKGLVVSLLFSVLFIVLGNKWKRRLGGRAFLWIGWISFFFSIINMMTLKFVLLALSFYFILVFYKSKKSPHYIQPSIKESTQNETDETIIRRQPLFSNQLFEQKNTPEQPYEWNDINIHSGIGDTVIDLSNTVLPQGESVISIRQFVGNITILVPYEIEVSVYHSVIVGGTTIFSTQELNTFNQTLFYQTPLYREKEQKIKIITSMFIGNLEVKRV</sequence>